<feature type="region of interest" description="Disordered" evidence="1">
    <location>
        <begin position="1"/>
        <end position="51"/>
    </location>
</feature>
<evidence type="ECO:0000313" key="3">
    <source>
        <dbReference type="Proteomes" id="UP000315295"/>
    </source>
</evidence>
<dbReference type="AlphaFoldDB" id="A0A540LM86"/>
<accession>A0A540LM86</accession>
<comment type="caution">
    <text evidence="2">The sequence shown here is derived from an EMBL/GenBank/DDBJ whole genome shotgun (WGS) entry which is preliminary data.</text>
</comment>
<dbReference type="Proteomes" id="UP000315295">
    <property type="component" value="Unassembled WGS sequence"/>
</dbReference>
<organism evidence="2 3">
    <name type="scientific">Malus baccata</name>
    <name type="common">Siberian crab apple</name>
    <name type="synonym">Pyrus baccata</name>
    <dbReference type="NCBI Taxonomy" id="106549"/>
    <lineage>
        <taxon>Eukaryota</taxon>
        <taxon>Viridiplantae</taxon>
        <taxon>Streptophyta</taxon>
        <taxon>Embryophyta</taxon>
        <taxon>Tracheophyta</taxon>
        <taxon>Spermatophyta</taxon>
        <taxon>Magnoliopsida</taxon>
        <taxon>eudicotyledons</taxon>
        <taxon>Gunneridae</taxon>
        <taxon>Pentapetalae</taxon>
        <taxon>rosids</taxon>
        <taxon>fabids</taxon>
        <taxon>Rosales</taxon>
        <taxon>Rosaceae</taxon>
        <taxon>Amygdaloideae</taxon>
        <taxon>Maleae</taxon>
        <taxon>Malus</taxon>
    </lineage>
</organism>
<sequence length="69" mass="7436">MHEGRHNKLVNLPAPPVSATFSKTRLTEGKQEENTNGGDDGESLLCGGNRRSMCSIQPSLRAGVNTKNQ</sequence>
<dbReference type="EMBL" id="VIEB01000532">
    <property type="protein sequence ID" value="TQD87590.1"/>
    <property type="molecule type" value="Genomic_DNA"/>
</dbReference>
<keyword evidence="3" id="KW-1185">Reference proteome</keyword>
<protein>
    <submittedName>
        <fullName evidence="2">Uncharacterized protein</fullName>
    </submittedName>
</protein>
<name>A0A540LM86_MALBA</name>
<reference evidence="2 3" key="1">
    <citation type="journal article" date="2019" name="G3 (Bethesda)">
        <title>Sequencing of a Wild Apple (Malus baccata) Genome Unravels the Differences Between Cultivated and Wild Apple Species Regarding Disease Resistance and Cold Tolerance.</title>
        <authorList>
            <person name="Chen X."/>
        </authorList>
    </citation>
    <scope>NUCLEOTIDE SEQUENCE [LARGE SCALE GENOMIC DNA]</scope>
    <source>
        <strain evidence="3">cv. Shandingzi</strain>
        <tissue evidence="2">Leaves</tissue>
    </source>
</reference>
<evidence type="ECO:0000313" key="2">
    <source>
        <dbReference type="EMBL" id="TQD87590.1"/>
    </source>
</evidence>
<evidence type="ECO:0000256" key="1">
    <source>
        <dbReference type="SAM" id="MobiDB-lite"/>
    </source>
</evidence>
<proteinExistence type="predicted"/>
<gene>
    <name evidence="2" type="ORF">C1H46_026889</name>
</gene>